<dbReference type="EMBL" id="FXUL01000006">
    <property type="protein sequence ID" value="SMP59916.1"/>
    <property type="molecule type" value="Genomic_DNA"/>
</dbReference>
<reference evidence="6 7" key="1">
    <citation type="submission" date="2017-05" db="EMBL/GenBank/DDBJ databases">
        <authorList>
            <person name="Varghese N."/>
            <person name="Submissions S."/>
        </authorList>
    </citation>
    <scope>NUCLEOTIDE SEQUENCE [LARGE SCALE GENOMIC DNA]</scope>
    <source>
        <strain evidence="6 7">DSM 26001</strain>
    </source>
</reference>
<name>A0ABY1Q529_9BURK</name>
<evidence type="ECO:0000313" key="7">
    <source>
        <dbReference type="Proteomes" id="UP001158049"/>
    </source>
</evidence>
<protein>
    <submittedName>
        <fullName evidence="6">Transcriptional regulator, TetR family</fullName>
    </submittedName>
</protein>
<feature type="DNA-binding region" description="H-T-H motif" evidence="4">
    <location>
        <begin position="39"/>
        <end position="58"/>
    </location>
</feature>
<dbReference type="InterPro" id="IPR009057">
    <property type="entry name" value="Homeodomain-like_sf"/>
</dbReference>
<evidence type="ECO:0000256" key="2">
    <source>
        <dbReference type="ARBA" id="ARBA00023125"/>
    </source>
</evidence>
<feature type="domain" description="HTH tetR-type" evidence="5">
    <location>
        <begin position="16"/>
        <end position="76"/>
    </location>
</feature>
<dbReference type="InterPro" id="IPR001647">
    <property type="entry name" value="HTH_TetR"/>
</dbReference>
<keyword evidence="1" id="KW-0805">Transcription regulation</keyword>
<evidence type="ECO:0000256" key="1">
    <source>
        <dbReference type="ARBA" id="ARBA00023015"/>
    </source>
</evidence>
<proteinExistence type="predicted"/>
<comment type="caution">
    <text evidence="6">The sequence shown here is derived from an EMBL/GenBank/DDBJ whole genome shotgun (WGS) entry which is preliminary data.</text>
</comment>
<evidence type="ECO:0000256" key="3">
    <source>
        <dbReference type="ARBA" id="ARBA00023163"/>
    </source>
</evidence>
<dbReference type="SUPFAM" id="SSF48498">
    <property type="entry name" value="Tetracyclin repressor-like, C-terminal domain"/>
    <property type="match status" value="1"/>
</dbReference>
<dbReference type="Proteomes" id="UP001158049">
    <property type="component" value="Unassembled WGS sequence"/>
</dbReference>
<dbReference type="Gene3D" id="1.10.357.10">
    <property type="entry name" value="Tetracycline Repressor, domain 2"/>
    <property type="match status" value="1"/>
</dbReference>
<sequence length="222" mass="25129">MHCPFQTKPRWTRRKDARPQELLAAALTVFVERGYAATRLDDVATLAGVSKGTLYLYFPSKEDLFRAVVRDNLLPVLDEAEQIIDNYEGHSADLMRDFVLGWWQRIGNTPLSGLTKLMMAESGNFPEVAKFYHDEIISRSNALTIRMLERGMARGEFRQVDAARAHMVIVAPVLMLTLWKHSFDQCRAEPIPVTEYLATVVDMMLHGLVAPDTPPIPTEKPC</sequence>
<organism evidence="6 7">
    <name type="scientific">Noviherbaspirillum suwonense</name>
    <dbReference type="NCBI Taxonomy" id="1224511"/>
    <lineage>
        <taxon>Bacteria</taxon>
        <taxon>Pseudomonadati</taxon>
        <taxon>Pseudomonadota</taxon>
        <taxon>Betaproteobacteria</taxon>
        <taxon>Burkholderiales</taxon>
        <taxon>Oxalobacteraceae</taxon>
        <taxon>Noviherbaspirillum</taxon>
    </lineage>
</organism>
<dbReference type="PRINTS" id="PR00455">
    <property type="entry name" value="HTHTETR"/>
</dbReference>
<dbReference type="InterPro" id="IPR039536">
    <property type="entry name" value="TetR_C_Proteobacteria"/>
</dbReference>
<evidence type="ECO:0000259" key="5">
    <source>
        <dbReference type="PROSITE" id="PS50977"/>
    </source>
</evidence>
<gene>
    <name evidence="6" type="ORF">SAMN06295970_106183</name>
</gene>
<dbReference type="RefSeq" id="WP_283442284.1">
    <property type="nucleotide sequence ID" value="NZ_FXUL01000006.1"/>
</dbReference>
<dbReference type="InterPro" id="IPR050109">
    <property type="entry name" value="HTH-type_TetR-like_transc_reg"/>
</dbReference>
<keyword evidence="3" id="KW-0804">Transcription</keyword>
<dbReference type="Pfam" id="PF00440">
    <property type="entry name" value="TetR_N"/>
    <property type="match status" value="1"/>
</dbReference>
<dbReference type="PROSITE" id="PS50977">
    <property type="entry name" value="HTH_TETR_2"/>
    <property type="match status" value="1"/>
</dbReference>
<dbReference type="SUPFAM" id="SSF46689">
    <property type="entry name" value="Homeodomain-like"/>
    <property type="match status" value="1"/>
</dbReference>
<evidence type="ECO:0000256" key="4">
    <source>
        <dbReference type="PROSITE-ProRule" id="PRU00335"/>
    </source>
</evidence>
<evidence type="ECO:0000313" key="6">
    <source>
        <dbReference type="EMBL" id="SMP59916.1"/>
    </source>
</evidence>
<dbReference type="InterPro" id="IPR036271">
    <property type="entry name" value="Tet_transcr_reg_TetR-rel_C_sf"/>
</dbReference>
<dbReference type="PANTHER" id="PTHR30055">
    <property type="entry name" value="HTH-TYPE TRANSCRIPTIONAL REGULATOR RUTR"/>
    <property type="match status" value="1"/>
</dbReference>
<keyword evidence="2 4" id="KW-0238">DNA-binding</keyword>
<dbReference type="PANTHER" id="PTHR30055:SF234">
    <property type="entry name" value="HTH-TYPE TRANSCRIPTIONAL REGULATOR BETI"/>
    <property type="match status" value="1"/>
</dbReference>
<dbReference type="Pfam" id="PF14246">
    <property type="entry name" value="TetR_C_7"/>
    <property type="match status" value="1"/>
</dbReference>
<keyword evidence="7" id="KW-1185">Reference proteome</keyword>
<accession>A0ABY1Q529</accession>